<organism evidence="3 4">
    <name type="scientific">Potamilus streckersoni</name>
    <dbReference type="NCBI Taxonomy" id="2493646"/>
    <lineage>
        <taxon>Eukaryota</taxon>
        <taxon>Metazoa</taxon>
        <taxon>Spiralia</taxon>
        <taxon>Lophotrochozoa</taxon>
        <taxon>Mollusca</taxon>
        <taxon>Bivalvia</taxon>
        <taxon>Autobranchia</taxon>
        <taxon>Heteroconchia</taxon>
        <taxon>Palaeoheterodonta</taxon>
        <taxon>Unionida</taxon>
        <taxon>Unionoidea</taxon>
        <taxon>Unionidae</taxon>
        <taxon>Ambleminae</taxon>
        <taxon>Lampsilini</taxon>
        <taxon>Potamilus</taxon>
    </lineage>
</organism>
<evidence type="ECO:0000256" key="2">
    <source>
        <dbReference type="SAM" id="Phobius"/>
    </source>
</evidence>
<keyword evidence="4" id="KW-1185">Reference proteome</keyword>
<evidence type="ECO:0000313" key="3">
    <source>
        <dbReference type="EMBL" id="KAK3586468.1"/>
    </source>
</evidence>
<feature type="compositionally biased region" description="Basic and acidic residues" evidence="1">
    <location>
        <begin position="314"/>
        <end position="333"/>
    </location>
</feature>
<keyword evidence="2" id="KW-1133">Transmembrane helix</keyword>
<dbReference type="Proteomes" id="UP001195483">
    <property type="component" value="Unassembled WGS sequence"/>
</dbReference>
<evidence type="ECO:0000256" key="1">
    <source>
        <dbReference type="SAM" id="MobiDB-lite"/>
    </source>
</evidence>
<sequence length="407" mass="44410">MAYNGSNVIASIKPIDCDNQQSPTTLPTGGAIVAMTPYCVTKTSTSKTDYTGLIVGLVVGFIIIIIIIILLIYFCCCWWPPRRRNKLIRGKKRLEAEDHPMAEKSLELDAPVSLDPVPESEAKPNKTKGKKGQTGIPDPMRETSMMLNLKERTWILGEKQMANGKQIANGIANGGPIRHGGLTVADLETGSVFGQSLEEAVLSSRSNAEFKTSGKGSKTGEEITRSITSVAFTMNSNGSARKAPRSKFSRGRTSIGPMTVTEVDETNIGSMTEFVAAESGTTSKPMKKAPPLRRGKTVTTLSKAKSVYSSQSKGEWKEDREVSPDSGLEKDESSTTDDSVRITSPKKKSKTKAPTVRHKFFQSNKPFESVKHDPVGERLHKEHTRSSVIKMNSTFAASHFSTTTPWH</sequence>
<gene>
    <name evidence="3" type="ORF">CHS0354_001853</name>
</gene>
<feature type="compositionally biased region" description="Basic residues" evidence="1">
    <location>
        <begin position="285"/>
        <end position="296"/>
    </location>
</feature>
<reference evidence="3" key="3">
    <citation type="submission" date="2023-05" db="EMBL/GenBank/DDBJ databases">
        <authorList>
            <person name="Smith C.H."/>
        </authorList>
    </citation>
    <scope>NUCLEOTIDE SEQUENCE</scope>
    <source>
        <strain evidence="3">CHS0354</strain>
        <tissue evidence="3">Mantle</tissue>
    </source>
</reference>
<feature type="transmembrane region" description="Helical" evidence="2">
    <location>
        <begin position="53"/>
        <end position="79"/>
    </location>
</feature>
<feature type="compositionally biased region" description="Basic residues" evidence="1">
    <location>
        <begin position="344"/>
        <end position="356"/>
    </location>
</feature>
<name>A0AAE0VQ51_9BIVA</name>
<evidence type="ECO:0000313" key="4">
    <source>
        <dbReference type="Proteomes" id="UP001195483"/>
    </source>
</evidence>
<accession>A0AAE0VQ51</accession>
<dbReference type="EMBL" id="JAEAOA010000175">
    <property type="protein sequence ID" value="KAK3586468.1"/>
    <property type="molecule type" value="Genomic_DNA"/>
</dbReference>
<proteinExistence type="predicted"/>
<comment type="caution">
    <text evidence="3">The sequence shown here is derived from an EMBL/GenBank/DDBJ whole genome shotgun (WGS) entry which is preliminary data.</text>
</comment>
<reference evidence="3" key="1">
    <citation type="journal article" date="2021" name="Genome Biol. Evol.">
        <title>A High-Quality Reference Genome for a Parasitic Bivalve with Doubly Uniparental Inheritance (Bivalvia: Unionida).</title>
        <authorList>
            <person name="Smith C.H."/>
        </authorList>
    </citation>
    <scope>NUCLEOTIDE SEQUENCE</scope>
    <source>
        <strain evidence="3">CHS0354</strain>
    </source>
</reference>
<feature type="region of interest" description="Disordered" evidence="1">
    <location>
        <begin position="235"/>
        <end position="356"/>
    </location>
</feature>
<feature type="compositionally biased region" description="Polar residues" evidence="1">
    <location>
        <begin position="297"/>
        <end position="313"/>
    </location>
</feature>
<reference evidence="3" key="2">
    <citation type="journal article" date="2021" name="Genome Biol. Evol.">
        <title>Developing a high-quality reference genome for a parasitic bivalve with doubly uniparental inheritance (Bivalvia: Unionida).</title>
        <authorList>
            <person name="Smith C.H."/>
        </authorList>
    </citation>
    <scope>NUCLEOTIDE SEQUENCE</scope>
    <source>
        <strain evidence="3">CHS0354</strain>
        <tissue evidence="3">Mantle</tissue>
    </source>
</reference>
<protein>
    <submittedName>
        <fullName evidence="3">Uncharacterized protein</fullName>
    </submittedName>
</protein>
<keyword evidence="2" id="KW-0812">Transmembrane</keyword>
<feature type="region of interest" description="Disordered" evidence="1">
    <location>
        <begin position="105"/>
        <end position="140"/>
    </location>
</feature>
<keyword evidence="2" id="KW-0472">Membrane</keyword>
<dbReference type="AlphaFoldDB" id="A0AAE0VQ51"/>